<protein>
    <recommendedName>
        <fullName evidence="3">DUF2244 domain-containing protein</fullName>
    </recommendedName>
</protein>
<dbReference type="AlphaFoldDB" id="A0A3B0Y1Z3"/>
<dbReference type="Pfam" id="PF10003">
    <property type="entry name" value="DUF2244"/>
    <property type="match status" value="1"/>
</dbReference>
<organism evidence="2">
    <name type="scientific">hydrothermal vent metagenome</name>
    <dbReference type="NCBI Taxonomy" id="652676"/>
    <lineage>
        <taxon>unclassified sequences</taxon>
        <taxon>metagenomes</taxon>
        <taxon>ecological metagenomes</taxon>
    </lineage>
</organism>
<feature type="transmembrane region" description="Helical" evidence="1">
    <location>
        <begin position="27"/>
        <end position="47"/>
    </location>
</feature>
<dbReference type="InterPro" id="IPR019253">
    <property type="entry name" value="DUF2244_TM"/>
</dbReference>
<keyword evidence="1" id="KW-1133">Transmembrane helix</keyword>
<gene>
    <name evidence="2" type="ORF">MNBD_GAMMA09-2151</name>
</gene>
<keyword evidence="1" id="KW-0472">Membrane</keyword>
<evidence type="ECO:0000256" key="1">
    <source>
        <dbReference type="SAM" id="Phobius"/>
    </source>
</evidence>
<dbReference type="EMBL" id="UOFI01000199">
    <property type="protein sequence ID" value="VAW70463.1"/>
    <property type="molecule type" value="Genomic_DNA"/>
</dbReference>
<reference evidence="2" key="1">
    <citation type="submission" date="2018-06" db="EMBL/GenBank/DDBJ databases">
        <authorList>
            <person name="Zhirakovskaya E."/>
        </authorList>
    </citation>
    <scope>NUCLEOTIDE SEQUENCE</scope>
</reference>
<evidence type="ECO:0000313" key="2">
    <source>
        <dbReference type="EMBL" id="VAW70463.1"/>
    </source>
</evidence>
<keyword evidence="1" id="KW-0812">Transmembrane</keyword>
<name>A0A3B0Y1Z3_9ZZZZ</name>
<evidence type="ECO:0008006" key="3">
    <source>
        <dbReference type="Google" id="ProtNLM"/>
    </source>
</evidence>
<feature type="transmembrane region" description="Helical" evidence="1">
    <location>
        <begin position="53"/>
        <end position="73"/>
    </location>
</feature>
<proteinExistence type="predicted"/>
<sequence>MVKISLDNTGYTGHIVLQPNISLSWKANLRIFAFITAVTLMVAMYFVSRGGWLVLPFSGLELVMIGVSLYMFFHHYNHIEVIHFTDNQIVVERGKQAAEKSWEYQRHWSKFYIEEHGLFDIPKVRIKSHGREIELGSFLGYDEKQQFIRVLEDITQKFINKVR</sequence>
<accession>A0A3B0Y1Z3</accession>